<comment type="catalytic activity">
    <reaction evidence="7 9">
        <text>N-(5-phospho-beta-D-ribosyl)anthranilate + diphosphate = 5-phospho-alpha-D-ribose 1-diphosphate + anthranilate</text>
        <dbReference type="Rhea" id="RHEA:11768"/>
        <dbReference type="ChEBI" id="CHEBI:16567"/>
        <dbReference type="ChEBI" id="CHEBI:18277"/>
        <dbReference type="ChEBI" id="CHEBI:33019"/>
        <dbReference type="ChEBI" id="CHEBI:58017"/>
        <dbReference type="EC" id="2.4.2.18"/>
    </reaction>
</comment>
<feature type="domain" description="Glycosyl transferase family 3" evidence="10">
    <location>
        <begin position="82"/>
        <end position="332"/>
    </location>
</feature>
<feature type="binding site" evidence="9">
    <location>
        <position position="234"/>
    </location>
    <ligand>
        <name>Mg(2+)</name>
        <dbReference type="ChEBI" id="CHEBI:18420"/>
        <label>2</label>
    </ligand>
</feature>
<dbReference type="PANTHER" id="PTHR43285">
    <property type="entry name" value="ANTHRANILATE PHOSPHORIBOSYLTRANSFERASE"/>
    <property type="match status" value="1"/>
</dbReference>
<comment type="cofactor">
    <cofactor evidence="9">
        <name>Mg(2+)</name>
        <dbReference type="ChEBI" id="CHEBI:18420"/>
    </cofactor>
    <text evidence="9">Binds 2 magnesium ions per monomer.</text>
</comment>
<proteinExistence type="inferred from homology"/>
<comment type="subunit">
    <text evidence="9">Homodimer.</text>
</comment>
<dbReference type="Gene3D" id="3.40.1030.10">
    <property type="entry name" value="Nucleoside phosphorylase/phosphoribosyltransferase catalytic domain"/>
    <property type="match status" value="1"/>
</dbReference>
<evidence type="ECO:0000256" key="5">
    <source>
        <dbReference type="ARBA" id="ARBA00022822"/>
    </source>
</evidence>
<evidence type="ECO:0000256" key="8">
    <source>
        <dbReference type="ARBA" id="ARBA00061188"/>
    </source>
</evidence>
<evidence type="ECO:0000256" key="7">
    <source>
        <dbReference type="ARBA" id="ARBA00052328"/>
    </source>
</evidence>
<feature type="binding site" evidence="9">
    <location>
        <position position="234"/>
    </location>
    <ligand>
        <name>Mg(2+)</name>
        <dbReference type="ChEBI" id="CHEBI:18420"/>
        <label>1</label>
    </ligand>
</feature>
<evidence type="ECO:0000256" key="3">
    <source>
        <dbReference type="ARBA" id="ARBA00022676"/>
    </source>
</evidence>
<keyword evidence="4 9" id="KW-0808">Transferase</keyword>
<evidence type="ECO:0000256" key="2">
    <source>
        <dbReference type="ARBA" id="ARBA00022605"/>
    </source>
</evidence>
<comment type="pathway">
    <text evidence="1 9">Amino-acid biosynthesis; L-tryptophan biosynthesis; L-tryptophan from chorismate: step 2/5.</text>
</comment>
<dbReference type="OrthoDB" id="9806430at2"/>
<feature type="binding site" evidence="9">
    <location>
        <position position="119"/>
    </location>
    <ligand>
        <name>anthranilate</name>
        <dbReference type="ChEBI" id="CHEBI:16567"/>
        <label>1</label>
    </ligand>
</feature>
<feature type="binding site" evidence="9">
    <location>
        <begin position="91"/>
        <end position="92"/>
    </location>
    <ligand>
        <name>5-phospho-alpha-D-ribose 1-diphosphate</name>
        <dbReference type="ChEBI" id="CHEBI:58017"/>
    </ligand>
</feature>
<evidence type="ECO:0000256" key="4">
    <source>
        <dbReference type="ARBA" id="ARBA00022679"/>
    </source>
</evidence>
<evidence type="ECO:0000256" key="9">
    <source>
        <dbReference type="HAMAP-Rule" id="MF_00211"/>
    </source>
</evidence>
<dbReference type="UniPathway" id="UPA00035">
    <property type="reaction ID" value="UER00041"/>
</dbReference>
<feature type="binding site" evidence="9">
    <location>
        <begin position="98"/>
        <end position="101"/>
    </location>
    <ligand>
        <name>5-phospho-alpha-D-ribose 1-diphosphate</name>
        <dbReference type="ChEBI" id="CHEBI:58017"/>
    </ligand>
</feature>
<evidence type="ECO:0000259" key="10">
    <source>
        <dbReference type="Pfam" id="PF00591"/>
    </source>
</evidence>
<dbReference type="AlphaFoldDB" id="A0A1I2EFY2"/>
<feature type="binding site" evidence="9">
    <location>
        <position position="88"/>
    </location>
    <ligand>
        <name>5-phospho-alpha-D-ribose 1-diphosphate</name>
        <dbReference type="ChEBI" id="CHEBI:58017"/>
    </ligand>
</feature>
<dbReference type="Pfam" id="PF00591">
    <property type="entry name" value="Glycos_transf_3"/>
    <property type="match status" value="1"/>
</dbReference>
<evidence type="ECO:0000256" key="6">
    <source>
        <dbReference type="ARBA" id="ARBA00023141"/>
    </source>
</evidence>
<dbReference type="PANTHER" id="PTHR43285:SF2">
    <property type="entry name" value="ANTHRANILATE PHOSPHORIBOSYLTRANSFERASE"/>
    <property type="match status" value="1"/>
</dbReference>
<dbReference type="Pfam" id="PF02885">
    <property type="entry name" value="Glycos_trans_3N"/>
    <property type="match status" value="1"/>
</dbReference>
<comment type="caution">
    <text evidence="9">Lacks conserved residue(s) required for the propagation of feature annotation.</text>
</comment>
<dbReference type="InterPro" id="IPR005940">
    <property type="entry name" value="Anthranilate_Pribosyl_Tfrase"/>
</dbReference>
<name>A0A1I2EFY2_9BACL</name>
<keyword evidence="5 9" id="KW-0822">Tryptophan biosynthesis</keyword>
<gene>
    <name evidence="9" type="primary">trpD</name>
    <name evidence="12" type="ORF">SAMN04487969_10952</name>
</gene>
<evidence type="ECO:0000259" key="11">
    <source>
        <dbReference type="Pfam" id="PF02885"/>
    </source>
</evidence>
<keyword evidence="3 9" id="KW-0328">Glycosyltransferase</keyword>
<dbReference type="InterPro" id="IPR036320">
    <property type="entry name" value="Glycosyl_Trfase_fam3_N_dom_sf"/>
</dbReference>
<comment type="similarity">
    <text evidence="8">In the C-terminal section; belongs to the anthranilate phosphoribosyltransferase family.</text>
</comment>
<dbReference type="GO" id="GO:0005829">
    <property type="term" value="C:cytosol"/>
    <property type="evidence" value="ECO:0007669"/>
    <property type="project" value="TreeGrafter"/>
</dbReference>
<feature type="binding site" evidence="9">
    <location>
        <position position="100"/>
    </location>
    <ligand>
        <name>Mg(2+)</name>
        <dbReference type="ChEBI" id="CHEBI:18420"/>
        <label>1</label>
    </ligand>
</feature>
<feature type="binding site" evidence="9">
    <location>
        <begin position="116"/>
        <end position="124"/>
    </location>
    <ligand>
        <name>5-phospho-alpha-D-ribose 1-diphosphate</name>
        <dbReference type="ChEBI" id="CHEBI:58017"/>
    </ligand>
</feature>
<dbReference type="InterPro" id="IPR000312">
    <property type="entry name" value="Glycosyl_Trfase_fam3"/>
</dbReference>
<dbReference type="InterPro" id="IPR017459">
    <property type="entry name" value="Glycosyl_Trfase_fam3_N_dom"/>
</dbReference>
<dbReference type="HAMAP" id="MF_00211">
    <property type="entry name" value="TrpD"/>
    <property type="match status" value="1"/>
</dbReference>
<evidence type="ECO:0000256" key="1">
    <source>
        <dbReference type="ARBA" id="ARBA00004907"/>
    </source>
</evidence>
<feature type="binding site" evidence="9">
    <location>
        <position position="128"/>
    </location>
    <ligand>
        <name>5-phospho-alpha-D-ribose 1-diphosphate</name>
        <dbReference type="ChEBI" id="CHEBI:58017"/>
    </ligand>
</feature>
<dbReference type="SUPFAM" id="SSF47648">
    <property type="entry name" value="Nucleoside phosphorylase/phosphoribosyltransferase N-terminal domain"/>
    <property type="match status" value="1"/>
</dbReference>
<feature type="binding site" evidence="9">
    <location>
        <position position="233"/>
    </location>
    <ligand>
        <name>Mg(2+)</name>
        <dbReference type="ChEBI" id="CHEBI:18420"/>
        <label>2</label>
    </ligand>
</feature>
<keyword evidence="9" id="KW-0479">Metal-binding</keyword>
<evidence type="ECO:0000313" key="12">
    <source>
        <dbReference type="EMBL" id="SFE91160.1"/>
    </source>
</evidence>
<keyword evidence="2 9" id="KW-0028">Amino-acid biosynthesis</keyword>
<reference evidence="13" key="1">
    <citation type="submission" date="2016-10" db="EMBL/GenBank/DDBJ databases">
        <authorList>
            <person name="Varghese N."/>
            <person name="Submissions S."/>
        </authorList>
    </citation>
    <scope>NUCLEOTIDE SEQUENCE [LARGE SCALE GENOMIC DNA]</scope>
    <source>
        <strain evidence="13">CGMCC 1.10223</strain>
    </source>
</reference>
<comment type="similarity">
    <text evidence="9">Belongs to the anthranilate phosphoribosyltransferase family.</text>
</comment>
<evidence type="ECO:0000313" key="13">
    <source>
        <dbReference type="Proteomes" id="UP000183410"/>
    </source>
</evidence>
<dbReference type="EC" id="2.4.2.18" evidence="9"/>
<dbReference type="NCBIfam" id="TIGR01245">
    <property type="entry name" value="trpD"/>
    <property type="match status" value="1"/>
</dbReference>
<dbReference type="EMBL" id="FONN01000009">
    <property type="protein sequence ID" value="SFE91160.1"/>
    <property type="molecule type" value="Genomic_DNA"/>
</dbReference>
<dbReference type="Proteomes" id="UP000183410">
    <property type="component" value="Unassembled WGS sequence"/>
</dbReference>
<keyword evidence="9" id="KW-0460">Magnesium</keyword>
<organism evidence="12 13">
    <name type="scientific">Paenibacillus algorifonticola</name>
    <dbReference type="NCBI Taxonomy" id="684063"/>
    <lineage>
        <taxon>Bacteria</taxon>
        <taxon>Bacillati</taxon>
        <taxon>Bacillota</taxon>
        <taxon>Bacilli</taxon>
        <taxon>Bacillales</taxon>
        <taxon>Paenibacillaceae</taxon>
        <taxon>Paenibacillus</taxon>
    </lineage>
</organism>
<dbReference type="InterPro" id="IPR035902">
    <property type="entry name" value="Nuc_phospho_transferase"/>
</dbReference>
<dbReference type="Gene3D" id="1.20.970.10">
    <property type="entry name" value="Transferase, Pyrimidine Nucleoside Phosphorylase, Chain C"/>
    <property type="match status" value="1"/>
</dbReference>
<dbReference type="RefSeq" id="WP_046232046.1">
    <property type="nucleotide sequence ID" value="NZ_FONN01000009.1"/>
</dbReference>
<keyword evidence="6 9" id="KW-0057">Aromatic amino acid biosynthesis</keyword>
<protein>
    <recommendedName>
        <fullName evidence="9">Anthranilate phosphoribosyltransferase</fullName>
        <ecNumber evidence="9">2.4.2.18</ecNumber>
    </recommendedName>
</protein>
<dbReference type="GO" id="GO:0000287">
    <property type="term" value="F:magnesium ion binding"/>
    <property type="evidence" value="ECO:0007669"/>
    <property type="project" value="UniProtKB-UniRule"/>
</dbReference>
<keyword evidence="13" id="KW-1185">Reference proteome</keyword>
<dbReference type="GO" id="GO:0004048">
    <property type="term" value="F:anthranilate phosphoribosyltransferase activity"/>
    <property type="evidence" value="ECO:0007669"/>
    <property type="project" value="UniProtKB-UniRule"/>
</dbReference>
<sequence>MTNSLTPITMQSALTKLIGSEHLSREEARSVMDIIMSGEATPVQIAGVVTALRMKGETKDEITGFAQAMRAHSSHVQTEQEGLLDTCGTGGSGIHKFNISTSSAIIAAAAGIRVAKHGNRAMSGKAGSADVLEALGVQITLTPEQAEECLKQVGICFMFAQLYHPSLRHASVPRRELGIRTIFNMLGPLTNPAGADRQLIGLYDYKKTDTVASVLAELGVKRAMVVSSNDGLDEISISAPTRVSELRSGEVRTYEITPEELGLTRYPISEVLGGDPAVNAAIIRGIFSGEQCGAYRDIVLANAGACIYVGGAAASLTDGVKIAADMIDSGLAEQKLLGLIQTTGELTHVFG</sequence>
<comment type="function">
    <text evidence="9">Catalyzes the transfer of the phosphoribosyl group of 5-phosphorylribose-1-pyrophosphate (PRPP) to anthranilate to yield N-(5'-phosphoribosyl)-anthranilate (PRA).</text>
</comment>
<dbReference type="GO" id="GO:0000162">
    <property type="term" value="P:L-tryptophan biosynthetic process"/>
    <property type="evidence" value="ECO:0007669"/>
    <property type="project" value="UniProtKB-UniRule"/>
</dbReference>
<dbReference type="SUPFAM" id="SSF52418">
    <property type="entry name" value="Nucleoside phosphorylase/phosphoribosyltransferase catalytic domain"/>
    <property type="match status" value="1"/>
</dbReference>
<dbReference type="FunFam" id="3.40.1030.10:FF:000002">
    <property type="entry name" value="Anthranilate phosphoribosyltransferase"/>
    <property type="match status" value="1"/>
</dbReference>
<feature type="domain" description="Glycosyl transferase family 3 N-terminal" evidence="11">
    <location>
        <begin position="12"/>
        <end position="73"/>
    </location>
</feature>
<feature type="binding site" evidence="9">
    <location>
        <position position="88"/>
    </location>
    <ligand>
        <name>anthranilate</name>
        <dbReference type="ChEBI" id="CHEBI:16567"/>
        <label>1</label>
    </ligand>
</feature>
<feature type="binding site" evidence="9">
    <location>
        <position position="174"/>
    </location>
    <ligand>
        <name>anthranilate</name>
        <dbReference type="ChEBI" id="CHEBI:16567"/>
        <label>2</label>
    </ligand>
</feature>
<accession>A0A1I2EFY2</accession>